<keyword evidence="3 5" id="KW-1133">Transmembrane helix</keyword>
<name>A0A966DX50_9SPHI</name>
<evidence type="ECO:0000256" key="1">
    <source>
        <dbReference type="ARBA" id="ARBA00004141"/>
    </source>
</evidence>
<comment type="subcellular location">
    <subcellularLocation>
        <location evidence="1">Membrane</location>
        <topology evidence="1">Multi-pass membrane protein</topology>
    </subcellularLocation>
</comment>
<sequence length="729" mass="81943">MAVHQREIKSFFYSQYFSDGLRITLGVLLPSLILAQFGQLELGLTLSLGAVCVCVVDTPGPEVYKRNAMLICNALVLLVAIITGFARLNVYTLGIEVVAASFVFSMFTVYGNRAASIGTSSLLVMIFMMDKGLQPNEVLKYSAIITAGGVWYMIMSLVFFGIRPYRAAQQALGENIVDVVKFLRIKADFYLPETDIEQNYRKLVSQQIKVSQHQDNVRELLFKTRLIVKESTHASRVLVLTFVDLVDMFEQIMATHYDYQEIRDRFAGTDILPHIGHLIHQMAGELDNVGYAILANSRYRRIKNFNTQLEELKLEIDNTSAHLSGSSNLVLKKILINLRDFNQKIIDICKYYNSKSAEGLISKKGDVEYTKFVAHQDYTPHILFDNLSFKSSGFKHALRVSLVCLVGFIITKSNGLLELINDFTGQNIKFGHHSYWVLLTIIVILKPGFSLSKQRNYERVAGTIIGGAIGVLILTFLHNKTLEVVLLMLFMMGAYSFLRVNYITSVIFMTPYVLILFKFLGVGHLDAAEERIIDTILGASLSFLASYLLFPSWESEQLRETSLDVVDANIRYLITLGENLTGKPRSTMDYKLARKDVFVKSANLSAAFERMVSEPKSKQKKSKDVHKFVVLNHILSSYLATIASNIAANTVIHLRADNLKMLKRDIAVLNESSKKLGGNSFEFTAEKTVADDELTPESTADQELLKEQLGFINKIANDIGRITDNLVLQ</sequence>
<gene>
    <name evidence="8" type="ORF">GSY63_21555</name>
</gene>
<feature type="transmembrane region" description="Helical" evidence="5">
    <location>
        <begin position="20"/>
        <end position="38"/>
    </location>
</feature>
<dbReference type="GO" id="GO:0016020">
    <property type="term" value="C:membrane"/>
    <property type="evidence" value="ECO:0007669"/>
    <property type="project" value="UniProtKB-SubCell"/>
</dbReference>
<feature type="transmembrane region" description="Helical" evidence="5">
    <location>
        <begin position="102"/>
        <end position="129"/>
    </location>
</feature>
<feature type="transmembrane region" description="Helical" evidence="5">
    <location>
        <begin position="141"/>
        <end position="162"/>
    </location>
</feature>
<evidence type="ECO:0008006" key="10">
    <source>
        <dbReference type="Google" id="ProtNLM"/>
    </source>
</evidence>
<comment type="caution">
    <text evidence="8">The sequence shown here is derived from an EMBL/GenBank/DDBJ whole genome shotgun (WGS) entry which is preliminary data.</text>
</comment>
<feature type="transmembrane region" description="Helical" evidence="5">
    <location>
        <begin position="461"/>
        <end position="479"/>
    </location>
</feature>
<dbReference type="RefSeq" id="WP_166587937.1">
    <property type="nucleotide sequence ID" value="NZ_WWEO01000045.1"/>
</dbReference>
<evidence type="ECO:0000256" key="4">
    <source>
        <dbReference type="ARBA" id="ARBA00023136"/>
    </source>
</evidence>
<evidence type="ECO:0000259" key="6">
    <source>
        <dbReference type="Pfam" id="PF12805"/>
    </source>
</evidence>
<feature type="transmembrane region" description="Helical" evidence="5">
    <location>
        <begin position="499"/>
        <end position="520"/>
    </location>
</feature>
<dbReference type="AlphaFoldDB" id="A0A966DX50"/>
<feature type="transmembrane region" description="Helical" evidence="5">
    <location>
        <begin position="634"/>
        <end position="654"/>
    </location>
</feature>
<organism evidence="8 9">
    <name type="scientific">Mucilaginibacter agri</name>
    <dbReference type="NCBI Taxonomy" id="2695265"/>
    <lineage>
        <taxon>Bacteria</taxon>
        <taxon>Pseudomonadati</taxon>
        <taxon>Bacteroidota</taxon>
        <taxon>Sphingobacteriia</taxon>
        <taxon>Sphingobacteriales</taxon>
        <taxon>Sphingobacteriaceae</taxon>
        <taxon>Mucilaginibacter</taxon>
    </lineage>
</organism>
<dbReference type="PANTHER" id="PTHR31086">
    <property type="entry name" value="ALUMINUM-ACTIVATED MALATE TRANSPORTER 10"/>
    <property type="match status" value="1"/>
</dbReference>
<evidence type="ECO:0000256" key="3">
    <source>
        <dbReference type="ARBA" id="ARBA00022989"/>
    </source>
</evidence>
<feature type="domain" description="Integral membrane protein YccS N-terminal" evidence="6">
    <location>
        <begin position="70"/>
        <end position="344"/>
    </location>
</feature>
<evidence type="ECO:0000313" key="8">
    <source>
        <dbReference type="EMBL" id="NCD71964.1"/>
    </source>
</evidence>
<evidence type="ECO:0000256" key="5">
    <source>
        <dbReference type="SAM" id="Phobius"/>
    </source>
</evidence>
<feature type="transmembrane region" description="Helical" evidence="5">
    <location>
        <begin position="396"/>
        <end position="413"/>
    </location>
</feature>
<reference evidence="8" key="2">
    <citation type="submission" date="2020-10" db="EMBL/GenBank/DDBJ databases">
        <title>Mucilaginibacter sp. nov., isolated from soil.</title>
        <authorList>
            <person name="Jeon C.O."/>
        </authorList>
    </citation>
    <scope>NUCLEOTIDE SEQUENCE</scope>
    <source>
        <strain evidence="8">R11</strain>
    </source>
</reference>
<dbReference type="InterPro" id="IPR049453">
    <property type="entry name" value="Memb_transporter_dom"/>
</dbReference>
<feature type="transmembrane region" description="Helical" evidence="5">
    <location>
        <begin position="433"/>
        <end position="449"/>
    </location>
</feature>
<keyword evidence="4 5" id="KW-0472">Membrane</keyword>
<keyword evidence="2 5" id="KW-0812">Transmembrane</keyword>
<dbReference type="Pfam" id="PF13515">
    <property type="entry name" value="FUSC_2"/>
    <property type="match status" value="1"/>
</dbReference>
<proteinExistence type="predicted"/>
<accession>A0A966DX50</accession>
<dbReference type="Proteomes" id="UP000638732">
    <property type="component" value="Unassembled WGS sequence"/>
</dbReference>
<evidence type="ECO:0000313" key="9">
    <source>
        <dbReference type="Proteomes" id="UP000638732"/>
    </source>
</evidence>
<feature type="domain" description="Integral membrane bound transporter" evidence="7">
    <location>
        <begin position="432"/>
        <end position="544"/>
    </location>
</feature>
<dbReference type="InterPro" id="IPR032692">
    <property type="entry name" value="YccS_N"/>
</dbReference>
<keyword evidence="9" id="KW-1185">Reference proteome</keyword>
<reference evidence="8" key="1">
    <citation type="submission" date="2020-01" db="EMBL/GenBank/DDBJ databases">
        <authorList>
            <person name="Seo Y.L."/>
        </authorList>
    </citation>
    <scope>NUCLEOTIDE SEQUENCE</scope>
    <source>
        <strain evidence="8">R11</strain>
    </source>
</reference>
<evidence type="ECO:0000259" key="7">
    <source>
        <dbReference type="Pfam" id="PF13515"/>
    </source>
</evidence>
<evidence type="ECO:0000256" key="2">
    <source>
        <dbReference type="ARBA" id="ARBA00022692"/>
    </source>
</evidence>
<feature type="transmembrane region" description="Helical" evidence="5">
    <location>
        <begin position="68"/>
        <end position="90"/>
    </location>
</feature>
<protein>
    <recommendedName>
        <fullName evidence="10">Integral membrane protein YccS N-terminal domain-containing protein</fullName>
    </recommendedName>
</protein>
<dbReference type="Pfam" id="PF12805">
    <property type="entry name" value="FUSC-like"/>
    <property type="match status" value="1"/>
</dbReference>
<dbReference type="EMBL" id="WWEO01000045">
    <property type="protein sequence ID" value="NCD71964.1"/>
    <property type="molecule type" value="Genomic_DNA"/>
</dbReference>